<organism evidence="3 4">
    <name type="scientific">Flavihumibacter petaseus NBRC 106054</name>
    <dbReference type="NCBI Taxonomy" id="1220578"/>
    <lineage>
        <taxon>Bacteria</taxon>
        <taxon>Pseudomonadati</taxon>
        <taxon>Bacteroidota</taxon>
        <taxon>Chitinophagia</taxon>
        <taxon>Chitinophagales</taxon>
        <taxon>Chitinophagaceae</taxon>
        <taxon>Flavihumibacter</taxon>
    </lineage>
</organism>
<gene>
    <name evidence="3" type="ORF">FPE01S_02_03460</name>
</gene>
<protein>
    <recommendedName>
        <fullName evidence="2">DUF4097 domain-containing protein</fullName>
    </recommendedName>
</protein>
<name>A0A0E9MZQ6_9BACT</name>
<dbReference type="STRING" id="1220578.FPE01S_02_03460"/>
<feature type="signal peptide" evidence="1">
    <location>
        <begin position="1"/>
        <end position="19"/>
    </location>
</feature>
<reference evidence="3 4" key="1">
    <citation type="submission" date="2015-04" db="EMBL/GenBank/DDBJ databases">
        <title>Whole genome shotgun sequence of Flavihumibacter petaseus NBRC 106054.</title>
        <authorList>
            <person name="Miyazawa S."/>
            <person name="Hosoyama A."/>
            <person name="Hashimoto M."/>
            <person name="Noguchi M."/>
            <person name="Tsuchikane K."/>
            <person name="Ohji S."/>
            <person name="Yamazoe A."/>
            <person name="Ichikawa N."/>
            <person name="Kimura A."/>
            <person name="Fujita N."/>
        </authorList>
    </citation>
    <scope>NUCLEOTIDE SEQUENCE [LARGE SCALE GENOMIC DNA]</scope>
    <source>
        <strain evidence="3 4">NBRC 106054</strain>
    </source>
</reference>
<feature type="chain" id="PRO_5002429750" description="DUF4097 domain-containing protein" evidence="1">
    <location>
        <begin position="20"/>
        <end position="347"/>
    </location>
</feature>
<keyword evidence="4" id="KW-1185">Reference proteome</keyword>
<feature type="domain" description="DUF4097" evidence="2">
    <location>
        <begin position="202"/>
        <end position="344"/>
    </location>
</feature>
<proteinExistence type="predicted"/>
<comment type="caution">
    <text evidence="3">The sequence shown here is derived from an EMBL/GenBank/DDBJ whole genome shotgun (WGS) entry which is preliminary data.</text>
</comment>
<dbReference type="PANTHER" id="PTHR34094">
    <property type="match status" value="1"/>
</dbReference>
<dbReference type="Proteomes" id="UP000033121">
    <property type="component" value="Unassembled WGS sequence"/>
</dbReference>
<dbReference type="OrthoDB" id="1523429at2"/>
<accession>A0A0E9MZQ6</accession>
<evidence type="ECO:0000313" key="3">
    <source>
        <dbReference type="EMBL" id="GAO43242.1"/>
    </source>
</evidence>
<dbReference type="PANTHER" id="PTHR34094:SF1">
    <property type="entry name" value="PROTEIN FAM185A"/>
    <property type="match status" value="1"/>
</dbReference>
<dbReference type="Pfam" id="PF13349">
    <property type="entry name" value="DUF4097"/>
    <property type="match status" value="1"/>
</dbReference>
<evidence type="ECO:0000259" key="2">
    <source>
        <dbReference type="Pfam" id="PF13349"/>
    </source>
</evidence>
<evidence type="ECO:0000256" key="1">
    <source>
        <dbReference type="SAM" id="SignalP"/>
    </source>
</evidence>
<dbReference type="EMBL" id="BBWV01000002">
    <property type="protein sequence ID" value="GAO43242.1"/>
    <property type="molecule type" value="Genomic_DNA"/>
</dbReference>
<dbReference type="RefSeq" id="WP_046369154.1">
    <property type="nucleotide sequence ID" value="NZ_BBWV01000002.1"/>
</dbReference>
<dbReference type="InterPro" id="IPR025164">
    <property type="entry name" value="Toastrack_DUF4097"/>
</dbReference>
<evidence type="ECO:0000313" key="4">
    <source>
        <dbReference type="Proteomes" id="UP000033121"/>
    </source>
</evidence>
<keyword evidence="1" id="KW-0732">Signal</keyword>
<dbReference type="AlphaFoldDB" id="A0A0E9MZQ6"/>
<sequence length="347" mass="36315">MKILLTFLSVLTVAGLVQAQDNAQKPYQVKKLSGSDQISAARMETSGGNLTVTGVDSDPRLEVYVRPNNNRDRSISDAEIKERLERDFDLSVSVTGGKLVAIARQKRNIRDWDKTVSISFRLYAPRQVSTDLTTSGGNISLEGITGGSQDFTTSGGNLDVKSVSGKIKGVTSGGNVHLENCSDKIDMATSGGNITASGSKGNLRLTTSGGNVNLNDLDGQVLATTSGGNVKGDNIGGELEASTSGGSVRLDNLRCSLEASTSGGNISVNMKELGKYVKLDNSGGNIDLEIPSGKGLDLALRGDKIKTSTLNNFKGDVDDNSIKGSINGGGIPVDIRASSGRITLTMR</sequence>